<name>A0A8H2LFI3_9FLAO</name>
<organism evidence="3 4">
    <name type="scientific">Bizionia saleffrena</name>
    <dbReference type="NCBI Taxonomy" id="291189"/>
    <lineage>
        <taxon>Bacteria</taxon>
        <taxon>Pseudomonadati</taxon>
        <taxon>Bacteroidota</taxon>
        <taxon>Flavobacteriia</taxon>
        <taxon>Flavobacteriales</taxon>
        <taxon>Flavobacteriaceae</taxon>
        <taxon>Bizionia</taxon>
    </lineage>
</organism>
<keyword evidence="4" id="KW-1185">Reference proteome</keyword>
<feature type="transmembrane region" description="Helical" evidence="1">
    <location>
        <begin position="7"/>
        <end position="25"/>
    </location>
</feature>
<evidence type="ECO:0000256" key="1">
    <source>
        <dbReference type="SAM" id="Phobius"/>
    </source>
</evidence>
<dbReference type="PANTHER" id="PTHR33371:SF4">
    <property type="entry name" value="INTERMEMBRANE PHOSPHOLIPID TRANSPORT SYSTEM BINDING PROTEIN MLAD"/>
    <property type="match status" value="1"/>
</dbReference>
<dbReference type="Proteomes" id="UP000323324">
    <property type="component" value="Unassembled WGS sequence"/>
</dbReference>
<proteinExistence type="predicted"/>
<dbReference type="InterPro" id="IPR003399">
    <property type="entry name" value="Mce/MlaD"/>
</dbReference>
<dbReference type="PANTHER" id="PTHR33371">
    <property type="entry name" value="INTERMEMBRANE PHOSPHOLIPID TRANSPORT SYSTEM BINDING PROTEIN MLAD-RELATED"/>
    <property type="match status" value="1"/>
</dbReference>
<dbReference type="AlphaFoldDB" id="A0A8H2LFI3"/>
<keyword evidence="1" id="KW-1133">Transmembrane helix</keyword>
<dbReference type="InterPro" id="IPR052336">
    <property type="entry name" value="MlaD_Phospholipid_Transporter"/>
</dbReference>
<evidence type="ECO:0000259" key="2">
    <source>
        <dbReference type="Pfam" id="PF02470"/>
    </source>
</evidence>
<sequence length="312" mass="34388">MSREVKTALLVILGILFFIFGFNYLKGENIFKTKNSYYTNFEYNALTLSSPITIRGNKIGKIDAIKYDFETGKTRVEISIDNDLRFSKDSKIRLYETGLMGGNALALVEGKGSEIAESGDFIASEVEEGLITSLTKNFSDISTGLDGALKSADSLLVSLNTIVNDDTDKGLKNALGEFNSTLKSFQTLSASFNRLITTNEKNLDGAITNFNKISEDLSVLSGGLKEVDIAQTVGNLDQTLNKVNGLLVGLENGNGSMGKLLKDEDLYNNLEIASEQLRELLQDFKLNPKRYIHVSVFGKKAKEYTEPEDPRE</sequence>
<dbReference type="EMBL" id="VSKM01000004">
    <property type="protein sequence ID" value="TYB76817.1"/>
    <property type="molecule type" value="Genomic_DNA"/>
</dbReference>
<evidence type="ECO:0000313" key="4">
    <source>
        <dbReference type="Proteomes" id="UP000323324"/>
    </source>
</evidence>
<keyword evidence="1" id="KW-0812">Transmembrane</keyword>
<dbReference type="Pfam" id="PF02470">
    <property type="entry name" value="MlaD"/>
    <property type="match status" value="1"/>
</dbReference>
<comment type="caution">
    <text evidence="3">The sequence shown here is derived from an EMBL/GenBank/DDBJ whole genome shotgun (WGS) entry which is preliminary data.</text>
</comment>
<protein>
    <submittedName>
        <fullName evidence="3">MCE family protein</fullName>
    </submittedName>
</protein>
<feature type="domain" description="Mce/MlaD" evidence="2">
    <location>
        <begin position="46"/>
        <end position="110"/>
    </location>
</feature>
<gene>
    <name evidence="3" type="ORF">ES676_04505</name>
</gene>
<accession>A0A8H2LFI3</accession>
<keyword evidence="1" id="KW-0472">Membrane</keyword>
<reference evidence="3 4" key="1">
    <citation type="submission" date="2019-08" db="EMBL/GenBank/DDBJ databases">
        <title>Genomes of Antarctic Bizionia species.</title>
        <authorList>
            <person name="Bowman J.P."/>
        </authorList>
    </citation>
    <scope>NUCLEOTIDE SEQUENCE [LARGE SCALE GENOMIC DNA]</scope>
    <source>
        <strain evidence="3 4">HFD</strain>
    </source>
</reference>
<evidence type="ECO:0000313" key="3">
    <source>
        <dbReference type="EMBL" id="TYB76817.1"/>
    </source>
</evidence>